<protein>
    <submittedName>
        <fullName evidence="2">Uncharacterized protein</fullName>
    </submittedName>
</protein>
<organism evidence="2">
    <name type="scientific">Tanacetum cinerariifolium</name>
    <name type="common">Dalmatian daisy</name>
    <name type="synonym">Chrysanthemum cinerariifolium</name>
    <dbReference type="NCBI Taxonomy" id="118510"/>
    <lineage>
        <taxon>Eukaryota</taxon>
        <taxon>Viridiplantae</taxon>
        <taxon>Streptophyta</taxon>
        <taxon>Embryophyta</taxon>
        <taxon>Tracheophyta</taxon>
        <taxon>Spermatophyta</taxon>
        <taxon>Magnoliopsida</taxon>
        <taxon>eudicotyledons</taxon>
        <taxon>Gunneridae</taxon>
        <taxon>Pentapetalae</taxon>
        <taxon>asterids</taxon>
        <taxon>campanulids</taxon>
        <taxon>Asterales</taxon>
        <taxon>Asteraceae</taxon>
        <taxon>Asteroideae</taxon>
        <taxon>Anthemideae</taxon>
        <taxon>Anthemidinae</taxon>
        <taxon>Tanacetum</taxon>
    </lineage>
</organism>
<evidence type="ECO:0000313" key="2">
    <source>
        <dbReference type="EMBL" id="GEU28262.1"/>
    </source>
</evidence>
<sequence>MCKLLAAGVLTFAAAQSGAATVNGANLNIDYGPGITAVAHQGNTFIFEGDETFIGNGDPFRNFENMFAAHAHGGQALTGRVGYSLTLSYVYANPPGPTPYPGPYSAGVSTSGLVIVPLCSQCAPDIGTVIGRVEGMAGTSSGALGSGTITAFTDATQASGAYRDLFLSTVNFYDLVPGYGRLKVESFAITFDTVSAVPELPPAAMLPLGIAACGRRQLRELFACVHDLAVDDGERAFQVLDLLDVHGEVVARQDHQAAGRLARHRPVNRRPRAVAAHARAVRAEADRDIHRQHFFDRRHLARLGAILFPVQLALEVQAVLHGNAAAQRLDAFELPVADGFGVVEEPAQAGKRRVLVHFFDHGQVAVDAFVIRGVNAERPAVLDQQAQHRLQFAFHLVRHVGARLEEILEVGRAPYQVFAAALGVVAIGVEQVFILVRPGLREPALVVFQFLARLLRKQVVRRAHRQLAVLRQFQADRVIVGIRLAAAARVDRAGQAQAVELAGILLRGVQLLVARQHGGPGQRGVQDHGVRLGDQLAGGLAVRAQFHHAVLELGLGRVTQRLDAFLVQEAEAVQVQQEDRLVGHCLVDFLERGQAFFFELEFVPAAHHLDPGAVRRARSLLLEHLQRFFQRRHAVPAQLGVVIEAFADDVQVRVVEAGDHGLAGRVDHLRAGGFQFQHAGIAAHGFDLAVLDGDGLGKCAFLRHRGDFAVGDDQAAAVVQVSGHEIKPARAGGLLRLLLDGFDGEVQRDFVADVRCVFTGIEFGTLDLGGGVGAACHFFHHRVVGALEVRDGQGHRLGDALDGQVAVDGRRGIALEVDLGRLVGDGRELAGVQEVFALDVAVEQLRAGVDRLGVDGGFHRTGFRGAVHRELGGGVVEAAGLHRVAEVAVAEAGERVVGIGSKGFRCSKGGHRDTGSDQQGKDFFHCQTPVCEKQ</sequence>
<evidence type="ECO:0000256" key="1">
    <source>
        <dbReference type="SAM" id="SignalP"/>
    </source>
</evidence>
<proteinExistence type="predicted"/>
<keyword evidence="1" id="KW-0732">Signal</keyword>
<feature type="chain" id="PRO_5025412000" evidence="1">
    <location>
        <begin position="21"/>
        <end position="934"/>
    </location>
</feature>
<dbReference type="AlphaFoldDB" id="A0A699GEK8"/>
<feature type="signal peptide" evidence="1">
    <location>
        <begin position="1"/>
        <end position="20"/>
    </location>
</feature>
<gene>
    <name evidence="2" type="ORF">Tci_000240</name>
</gene>
<accession>A0A699GEK8</accession>
<reference evidence="2" key="1">
    <citation type="journal article" date="2019" name="Sci. Rep.">
        <title>Draft genome of Tanacetum cinerariifolium, the natural source of mosquito coil.</title>
        <authorList>
            <person name="Yamashiro T."/>
            <person name="Shiraishi A."/>
            <person name="Satake H."/>
            <person name="Nakayama K."/>
        </authorList>
    </citation>
    <scope>NUCLEOTIDE SEQUENCE</scope>
</reference>
<dbReference type="EMBL" id="BKCJ010000003">
    <property type="protein sequence ID" value="GEU28262.1"/>
    <property type="molecule type" value="Genomic_DNA"/>
</dbReference>
<name>A0A699GEK8_TANCI</name>
<comment type="caution">
    <text evidence="2">The sequence shown here is derived from an EMBL/GenBank/DDBJ whole genome shotgun (WGS) entry which is preliminary data.</text>
</comment>